<proteinExistence type="predicted"/>
<evidence type="ECO:0000313" key="4">
    <source>
        <dbReference type="Proteomes" id="UP000246004"/>
    </source>
</evidence>
<reference evidence="1 3" key="2">
    <citation type="journal article" date="2017" name="BMC Genomics">
        <title>Genomic analysis of methanogenic archaea reveals a shift towards energy conservation.</title>
        <authorList>
            <person name="Gilmore S.P."/>
            <person name="Henske J.K."/>
            <person name="Sexton J.A."/>
            <person name="Solomon K.V."/>
            <person name="Seppala S."/>
            <person name="Yoo J.I."/>
            <person name="Huyett L.M."/>
            <person name="Pressman A."/>
            <person name="Cogan J.Z."/>
            <person name="Kivenson V."/>
            <person name="Peng X."/>
            <person name="Tan Y."/>
            <person name="Valentine D.L."/>
            <person name="O'Malley M.A."/>
        </authorList>
    </citation>
    <scope>NUCLEOTIDE SEQUENCE [LARGE SCALE GENOMIC DNA]</scope>
    <source>
        <strain evidence="1 3">1R-7</strain>
    </source>
</reference>
<accession>A0A2A2HBC5</accession>
<dbReference type="EMBL" id="LWMS01000006">
    <property type="protein sequence ID" value="PWL08888.1"/>
    <property type="molecule type" value="Genomic_DNA"/>
</dbReference>
<dbReference type="OrthoDB" id="380453at2157"/>
<evidence type="ECO:0000313" key="1">
    <source>
        <dbReference type="EMBL" id="PAV06791.1"/>
    </source>
</evidence>
<comment type="caution">
    <text evidence="1">The sequence shown here is derived from an EMBL/GenBank/DDBJ whole genome shotgun (WGS) entry which is preliminary data.</text>
</comment>
<dbReference type="RefSeq" id="WP_095609223.1">
    <property type="nucleotide sequence ID" value="NZ_CAUHCB010000003.1"/>
</dbReference>
<name>A0A2A2HBC5_9EURY</name>
<sequence>MSKDETKLNLRLSAIDCDTSTKYYQLTSEISDEQKKLVKPYFKYYTPEEFGNTENVAGRMEGWMCNDENINYVRKILKIKEERKKTVQHLQPVQKSLSKNISLQDQISEVDL</sequence>
<keyword evidence="3" id="KW-1185">Reference proteome</keyword>
<dbReference type="Proteomes" id="UP000246004">
    <property type="component" value="Unassembled WGS sequence"/>
</dbReference>
<evidence type="ECO:0000313" key="3">
    <source>
        <dbReference type="Proteomes" id="UP000217528"/>
    </source>
</evidence>
<organism evidence="1 3">
    <name type="scientific">Methanosphaera cuniculi</name>
    <dbReference type="NCBI Taxonomy" id="1077256"/>
    <lineage>
        <taxon>Archaea</taxon>
        <taxon>Methanobacteriati</taxon>
        <taxon>Methanobacteriota</taxon>
        <taxon>Methanomada group</taxon>
        <taxon>Methanobacteria</taxon>
        <taxon>Methanobacteriales</taxon>
        <taxon>Methanobacteriaceae</taxon>
        <taxon>Methanosphaera</taxon>
    </lineage>
</organism>
<protein>
    <submittedName>
        <fullName evidence="1">Uncharacterized protein</fullName>
    </submittedName>
</protein>
<evidence type="ECO:0000313" key="2">
    <source>
        <dbReference type="EMBL" id="PWL08888.1"/>
    </source>
</evidence>
<dbReference type="EMBL" id="LMVN01000026">
    <property type="protein sequence ID" value="PAV06791.1"/>
    <property type="molecule type" value="Genomic_DNA"/>
</dbReference>
<dbReference type="Proteomes" id="UP000217528">
    <property type="component" value="Unassembled WGS sequence"/>
</dbReference>
<gene>
    <name evidence="1" type="ORF">ASJ82_06490</name>
    <name evidence="2" type="ORF">MSCUN_02140</name>
</gene>
<reference evidence="2 4" key="1">
    <citation type="submission" date="2016-04" db="EMBL/GenBank/DDBJ databases">
        <title>Genome sequence of Methanosphaera cuniculi DSM 4103.</title>
        <authorList>
            <person name="Poehlein A."/>
            <person name="Seedorf H."/>
            <person name="Daniel R."/>
        </authorList>
    </citation>
    <scope>NUCLEOTIDE SEQUENCE [LARGE SCALE GENOMIC DNA]</scope>
    <source>
        <strain evidence="2 4">DSM 4103</strain>
    </source>
</reference>
<dbReference type="AlphaFoldDB" id="A0A2A2HBC5"/>